<evidence type="ECO:0000313" key="1">
    <source>
        <dbReference type="EMBL" id="GAA1989759.1"/>
    </source>
</evidence>
<dbReference type="EMBL" id="BAAAOH010000001">
    <property type="protein sequence ID" value="GAA1989759.1"/>
    <property type="molecule type" value="Genomic_DNA"/>
</dbReference>
<evidence type="ECO:0000313" key="2">
    <source>
        <dbReference type="Proteomes" id="UP001500326"/>
    </source>
</evidence>
<proteinExistence type="predicted"/>
<sequence>MVTNMASASLKSAAAELLIMPDSWFIPGMVDCCGAQPASTSAAATAVEAIAVVRILFIVGPYSFQFERCDLVRWHVEATPEASPELPGQITFD</sequence>
<protein>
    <submittedName>
        <fullName evidence="1">Uncharacterized protein</fullName>
    </submittedName>
</protein>
<dbReference type="Proteomes" id="UP001500326">
    <property type="component" value="Unassembled WGS sequence"/>
</dbReference>
<name>A0ABN2SNM6_9MICO</name>
<comment type="caution">
    <text evidence="1">The sequence shown here is derived from an EMBL/GenBank/DDBJ whole genome shotgun (WGS) entry which is preliminary data.</text>
</comment>
<keyword evidence="2" id="KW-1185">Reference proteome</keyword>
<gene>
    <name evidence="1" type="ORF">GCM10009777_26240</name>
</gene>
<reference evidence="1 2" key="1">
    <citation type="journal article" date="2019" name="Int. J. Syst. Evol. Microbiol.">
        <title>The Global Catalogue of Microorganisms (GCM) 10K type strain sequencing project: providing services to taxonomists for standard genome sequencing and annotation.</title>
        <authorList>
            <consortium name="The Broad Institute Genomics Platform"/>
            <consortium name="The Broad Institute Genome Sequencing Center for Infectious Disease"/>
            <person name="Wu L."/>
            <person name="Ma J."/>
        </authorList>
    </citation>
    <scope>NUCLEOTIDE SEQUENCE [LARGE SCALE GENOMIC DNA]</scope>
    <source>
        <strain evidence="1 2">JCM 14902</strain>
    </source>
</reference>
<accession>A0ABN2SNM6</accession>
<organism evidence="1 2">
    <name type="scientific">Microbacterium pumilum</name>
    <dbReference type="NCBI Taxonomy" id="344165"/>
    <lineage>
        <taxon>Bacteria</taxon>
        <taxon>Bacillati</taxon>
        <taxon>Actinomycetota</taxon>
        <taxon>Actinomycetes</taxon>
        <taxon>Micrococcales</taxon>
        <taxon>Microbacteriaceae</taxon>
        <taxon>Microbacterium</taxon>
    </lineage>
</organism>